<feature type="domain" description="LysM" evidence="2">
    <location>
        <begin position="2"/>
        <end position="47"/>
    </location>
</feature>
<gene>
    <name evidence="3" type="ORF">BC351_08835</name>
</gene>
<dbReference type="EMBL" id="MBTG01000045">
    <property type="protein sequence ID" value="OPH48560.1"/>
    <property type="molecule type" value="Genomic_DNA"/>
</dbReference>
<feature type="region of interest" description="Disordered" evidence="1">
    <location>
        <begin position="375"/>
        <end position="396"/>
    </location>
</feature>
<evidence type="ECO:0000313" key="4">
    <source>
        <dbReference type="Proteomes" id="UP000190626"/>
    </source>
</evidence>
<protein>
    <recommendedName>
        <fullName evidence="2">LysM domain-containing protein</fullName>
    </recommendedName>
</protein>
<dbReference type="InterPro" id="IPR036779">
    <property type="entry name" value="LysM_dom_sf"/>
</dbReference>
<feature type="region of interest" description="Disordered" evidence="1">
    <location>
        <begin position="113"/>
        <end position="139"/>
    </location>
</feature>
<accession>A0A1V4HAL9</accession>
<dbReference type="CDD" id="cd00118">
    <property type="entry name" value="LysM"/>
    <property type="match status" value="2"/>
</dbReference>
<dbReference type="PANTHER" id="PTHR33734:SF34">
    <property type="entry name" value="SPOIVD-ASSOCIATED FACTOR A"/>
    <property type="match status" value="1"/>
</dbReference>
<proteinExistence type="predicted"/>
<feature type="compositionally biased region" description="Polar residues" evidence="1">
    <location>
        <begin position="118"/>
        <end position="133"/>
    </location>
</feature>
<dbReference type="Pfam" id="PF01476">
    <property type="entry name" value="LysM"/>
    <property type="match status" value="2"/>
</dbReference>
<sequence length="491" mass="54401">MKIHIVKKGDSLYELAKKYQTTLDQIIALNPQLADPNHLDIGMKVKIPSKPSHFEPPAEYAYKHIVVQGDSLWKLGKAWDVPLHAMIQANPQLKNPNVLMTGEVVYVPKFQHHEHDGSQGQAATNPVPSSKPSTMPFEQMPAEQPWTPVDVNQQPVMPIAEAPEPVAAPTPAPESAPIIPQPILSSQMEPSHILPAPEPEAFEMPEEHEKAVHPFKQFHISATEVSVYPESEQPEASTYPVFAQQPEASAYPAFAPYQQTPWEQASYSNQPQMTYPASEEGCGCGGPSMMEQPWSTIPAGYPTGPIGTPWDGYQQGSPTIPGLYPPASPYDMQQGGQHPYGDYPQAGHHHQSFGDYPQAGLHHQSFGDYPQAGLHHQSFGDYPQGEHHHHHSFDGYQQAPYGIPYAGANYEAPYESPMMPQVHTHELAKETNTDEVVEIDIRSDKPTKSKTHRSTKRVRLSGASALDSFLKRQQRAAEKQESKPAGPWINF</sequence>
<dbReference type="PANTHER" id="PTHR33734">
    <property type="entry name" value="LYSM DOMAIN-CONTAINING GPI-ANCHORED PROTEIN 2"/>
    <property type="match status" value="1"/>
</dbReference>
<dbReference type="PROSITE" id="PS51782">
    <property type="entry name" value="LYSM"/>
    <property type="match status" value="2"/>
</dbReference>
<keyword evidence="4" id="KW-1185">Reference proteome</keyword>
<evidence type="ECO:0000256" key="1">
    <source>
        <dbReference type="SAM" id="MobiDB-lite"/>
    </source>
</evidence>
<organism evidence="3 4">
    <name type="scientific">Paenibacillus ferrarius</name>
    <dbReference type="NCBI Taxonomy" id="1469647"/>
    <lineage>
        <taxon>Bacteria</taxon>
        <taxon>Bacillati</taxon>
        <taxon>Bacillota</taxon>
        <taxon>Bacilli</taxon>
        <taxon>Bacillales</taxon>
        <taxon>Paenibacillaceae</taxon>
        <taxon>Paenibacillus</taxon>
    </lineage>
</organism>
<dbReference type="GO" id="GO:0008932">
    <property type="term" value="F:lytic endotransglycosylase activity"/>
    <property type="evidence" value="ECO:0007669"/>
    <property type="project" value="TreeGrafter"/>
</dbReference>
<comment type="caution">
    <text evidence="3">The sequence shown here is derived from an EMBL/GenBank/DDBJ whole genome shotgun (WGS) entry which is preliminary data.</text>
</comment>
<evidence type="ECO:0000313" key="3">
    <source>
        <dbReference type="EMBL" id="OPH48560.1"/>
    </source>
</evidence>
<evidence type="ECO:0000259" key="2">
    <source>
        <dbReference type="PROSITE" id="PS51782"/>
    </source>
</evidence>
<dbReference type="Proteomes" id="UP000190626">
    <property type="component" value="Unassembled WGS sequence"/>
</dbReference>
<dbReference type="AlphaFoldDB" id="A0A1V4HAL9"/>
<dbReference type="STRING" id="1469647.BC351_08835"/>
<dbReference type="OrthoDB" id="2033517at2"/>
<name>A0A1V4HAL9_9BACL</name>
<feature type="region of interest" description="Disordered" evidence="1">
    <location>
        <begin position="470"/>
        <end position="491"/>
    </location>
</feature>
<dbReference type="InterPro" id="IPR018392">
    <property type="entry name" value="LysM"/>
</dbReference>
<dbReference type="SUPFAM" id="SSF54106">
    <property type="entry name" value="LysM domain"/>
    <property type="match status" value="2"/>
</dbReference>
<feature type="domain" description="LysM" evidence="2">
    <location>
        <begin position="62"/>
        <end position="107"/>
    </location>
</feature>
<dbReference type="SMART" id="SM00257">
    <property type="entry name" value="LysM"/>
    <property type="match status" value="2"/>
</dbReference>
<reference evidence="4" key="1">
    <citation type="submission" date="2016-07" db="EMBL/GenBank/DDBJ databases">
        <authorList>
            <person name="Florea S."/>
            <person name="Webb J.S."/>
            <person name="Jaromczyk J."/>
            <person name="Schardl C.L."/>
        </authorList>
    </citation>
    <scope>NUCLEOTIDE SEQUENCE [LARGE SCALE GENOMIC DNA]</scope>
    <source>
        <strain evidence="4">CY1</strain>
    </source>
</reference>
<dbReference type="Gene3D" id="3.10.350.10">
    <property type="entry name" value="LysM domain"/>
    <property type="match status" value="2"/>
</dbReference>
<dbReference type="RefSeq" id="WP_144028599.1">
    <property type="nucleotide sequence ID" value="NZ_MBTG01000045.1"/>
</dbReference>